<sequence length="122" mass="14164">MAGKNAYKLKRPKVYRNSRVTTFHEVHYVSSKIYINTTYPMQSCVFHEFDCGGTIAITKRHFFVSFIASKGQQDDRRRRVCYKKTSNRPLECATITGTCQFLVIDNHDPERRHITAAAILNF</sequence>
<protein>
    <submittedName>
        <fullName evidence="2">FLYWCH-type domain-containing protein</fullName>
    </submittedName>
</protein>
<keyword evidence="1" id="KW-1185">Reference proteome</keyword>
<name>A0A7E4UNI7_PANRE</name>
<evidence type="ECO:0000313" key="1">
    <source>
        <dbReference type="Proteomes" id="UP000492821"/>
    </source>
</evidence>
<reference evidence="1" key="1">
    <citation type="journal article" date="2013" name="Genetics">
        <title>The draft genome and transcriptome of Panagrellus redivivus are shaped by the harsh demands of a free-living lifestyle.</title>
        <authorList>
            <person name="Srinivasan J."/>
            <person name="Dillman A.R."/>
            <person name="Macchietto M.G."/>
            <person name="Heikkinen L."/>
            <person name="Lakso M."/>
            <person name="Fracchia K.M."/>
            <person name="Antoshechkin I."/>
            <person name="Mortazavi A."/>
            <person name="Wong G."/>
            <person name="Sternberg P.W."/>
        </authorList>
    </citation>
    <scope>NUCLEOTIDE SEQUENCE [LARGE SCALE GENOMIC DNA]</scope>
    <source>
        <strain evidence="1">MT8872</strain>
    </source>
</reference>
<evidence type="ECO:0000313" key="2">
    <source>
        <dbReference type="WBParaSite" id="Pan_g10599.t1"/>
    </source>
</evidence>
<dbReference type="Proteomes" id="UP000492821">
    <property type="component" value="Unassembled WGS sequence"/>
</dbReference>
<reference evidence="2" key="2">
    <citation type="submission" date="2020-10" db="UniProtKB">
        <authorList>
            <consortium name="WormBaseParasite"/>
        </authorList>
    </citation>
    <scope>IDENTIFICATION</scope>
</reference>
<dbReference type="AlphaFoldDB" id="A0A7E4UNI7"/>
<proteinExistence type="predicted"/>
<dbReference type="WBParaSite" id="Pan_g10599.t1">
    <property type="protein sequence ID" value="Pan_g10599.t1"/>
    <property type="gene ID" value="Pan_g10599"/>
</dbReference>
<organism evidence="1 2">
    <name type="scientific">Panagrellus redivivus</name>
    <name type="common">Microworm</name>
    <dbReference type="NCBI Taxonomy" id="6233"/>
    <lineage>
        <taxon>Eukaryota</taxon>
        <taxon>Metazoa</taxon>
        <taxon>Ecdysozoa</taxon>
        <taxon>Nematoda</taxon>
        <taxon>Chromadorea</taxon>
        <taxon>Rhabditida</taxon>
        <taxon>Tylenchina</taxon>
        <taxon>Panagrolaimomorpha</taxon>
        <taxon>Panagrolaimoidea</taxon>
        <taxon>Panagrolaimidae</taxon>
        <taxon>Panagrellus</taxon>
    </lineage>
</organism>
<accession>A0A7E4UNI7</accession>